<sequence>MPSNNISQFQMPSNNISQFQMPSSMNSSGHLLTELPNLISEEQAATASSINDNTINATNFMAIRCRKQSMQQISWP</sequence>
<proteinExistence type="predicted"/>
<reference evidence="2" key="1">
    <citation type="submission" date="2015-12" db="EMBL/GenBank/DDBJ databases">
        <title>Gene expression during late stages of embryo sac development: a critical building block for successful pollen-pistil interactions.</title>
        <authorList>
            <person name="Liu Y."/>
            <person name="Joly V."/>
            <person name="Sabar M."/>
            <person name="Matton D.P."/>
        </authorList>
    </citation>
    <scope>NUCLEOTIDE SEQUENCE</scope>
</reference>
<organism evidence="2">
    <name type="scientific">Solanum chacoense</name>
    <name type="common">Chaco potato</name>
    <dbReference type="NCBI Taxonomy" id="4108"/>
    <lineage>
        <taxon>Eukaryota</taxon>
        <taxon>Viridiplantae</taxon>
        <taxon>Streptophyta</taxon>
        <taxon>Embryophyta</taxon>
        <taxon>Tracheophyta</taxon>
        <taxon>Spermatophyta</taxon>
        <taxon>Magnoliopsida</taxon>
        <taxon>eudicotyledons</taxon>
        <taxon>Gunneridae</taxon>
        <taxon>Pentapetalae</taxon>
        <taxon>asterids</taxon>
        <taxon>lamiids</taxon>
        <taxon>Solanales</taxon>
        <taxon>Solanaceae</taxon>
        <taxon>Solanoideae</taxon>
        <taxon>Solaneae</taxon>
        <taxon>Solanum</taxon>
    </lineage>
</organism>
<dbReference type="AlphaFoldDB" id="A0A0V0GMM5"/>
<evidence type="ECO:0000256" key="1">
    <source>
        <dbReference type="SAM" id="MobiDB-lite"/>
    </source>
</evidence>
<accession>A0A0V0GMM5</accession>
<feature type="region of interest" description="Disordered" evidence="1">
    <location>
        <begin position="1"/>
        <end position="32"/>
    </location>
</feature>
<protein>
    <submittedName>
        <fullName evidence="2">Putative ovule protein</fullName>
    </submittedName>
</protein>
<evidence type="ECO:0000313" key="2">
    <source>
        <dbReference type="EMBL" id="JAP08486.1"/>
    </source>
</evidence>
<feature type="compositionally biased region" description="Polar residues" evidence="1">
    <location>
        <begin position="1"/>
        <end position="30"/>
    </location>
</feature>
<name>A0A0V0GMM5_SOLCH</name>
<dbReference type="EMBL" id="GEDG01036826">
    <property type="protein sequence ID" value="JAP08486.1"/>
    <property type="molecule type" value="Transcribed_RNA"/>
</dbReference>